<keyword evidence="3" id="KW-1185">Reference proteome</keyword>
<gene>
    <name evidence="2" type="ORF">INH39_04275</name>
</gene>
<feature type="signal peptide" evidence="1">
    <location>
        <begin position="1"/>
        <end position="20"/>
    </location>
</feature>
<dbReference type="EMBL" id="CP063361">
    <property type="protein sequence ID" value="UOD30958.1"/>
    <property type="molecule type" value="Genomic_DNA"/>
</dbReference>
<protein>
    <submittedName>
        <fullName evidence="2">Tetratricopeptide repeat protein</fullName>
    </submittedName>
</protein>
<feature type="chain" id="PRO_5045974929" evidence="1">
    <location>
        <begin position="21"/>
        <end position="413"/>
    </location>
</feature>
<dbReference type="SUPFAM" id="SSF81901">
    <property type="entry name" value="HCP-like"/>
    <property type="match status" value="1"/>
</dbReference>
<dbReference type="Gene3D" id="1.25.40.10">
    <property type="entry name" value="Tetratricopeptide repeat domain"/>
    <property type="match status" value="2"/>
</dbReference>
<dbReference type="Pfam" id="PF13174">
    <property type="entry name" value="TPR_6"/>
    <property type="match status" value="1"/>
</dbReference>
<evidence type="ECO:0000313" key="3">
    <source>
        <dbReference type="Proteomes" id="UP000831532"/>
    </source>
</evidence>
<keyword evidence="1" id="KW-0732">Signal</keyword>
<organism evidence="2 3">
    <name type="scientific">Massilia violaceinigra</name>
    <dbReference type="NCBI Taxonomy" id="2045208"/>
    <lineage>
        <taxon>Bacteria</taxon>
        <taxon>Pseudomonadati</taxon>
        <taxon>Pseudomonadota</taxon>
        <taxon>Betaproteobacteria</taxon>
        <taxon>Burkholderiales</taxon>
        <taxon>Oxalobacteraceae</taxon>
        <taxon>Telluria group</taxon>
        <taxon>Massilia</taxon>
    </lineage>
</organism>
<accession>A0ABY4A8F7</accession>
<sequence>MIKFRLAHLGLAMAALGFTAATPVVGLSTAYAAEAVRAEIGGPLQAAQKMMQAGRAKDALNELRKLDSKNPTANEQYLIERVRAAAASTAGDYDTAARSFEKLIDSGKLSASERANFSEGLIGIYMRAKEFGKANAAIQKSLKDRDDPKLRAYLIQNYMSMGNTAEATRLLKADLAAYDKSGRTPPEEPLQMMANLQNKSGDKAGYVETIEKLAAHHPKSSYWADLLNRIVSKPGFADRLRVDVARLQLANNLLKKPSEYMELAQLVLRDGAPAEAVKIVEKGYKAGILGVGADAPRHQRLKDLADKSLADFNKNIATTEAALQTAADKDGLVSLGYGMVQAGQAEKGLAMMEKAIAAGGLKRPDDAKLRLGEAYAAAGQKAKAITALKSVGGKDGTAELARYWIMAINHPMA</sequence>
<dbReference type="Proteomes" id="UP000831532">
    <property type="component" value="Chromosome"/>
</dbReference>
<evidence type="ECO:0000313" key="2">
    <source>
        <dbReference type="EMBL" id="UOD30958.1"/>
    </source>
</evidence>
<reference evidence="2 3" key="1">
    <citation type="submission" date="2020-10" db="EMBL/GenBank/DDBJ databases">
        <title>Genome analysis of Massilia species.</title>
        <authorList>
            <person name="Jung D.-H."/>
        </authorList>
    </citation>
    <scope>NUCLEOTIDE SEQUENCE [LARGE SCALE GENOMIC DNA]</scope>
    <source>
        <strain evidence="3">sipir</strain>
    </source>
</reference>
<dbReference type="RefSeq" id="WP_243492153.1">
    <property type="nucleotide sequence ID" value="NZ_CP063361.1"/>
</dbReference>
<evidence type="ECO:0000256" key="1">
    <source>
        <dbReference type="SAM" id="SignalP"/>
    </source>
</evidence>
<dbReference type="InterPro" id="IPR011990">
    <property type="entry name" value="TPR-like_helical_dom_sf"/>
</dbReference>
<proteinExistence type="predicted"/>
<name>A0ABY4A8F7_9BURK</name>
<dbReference type="InterPro" id="IPR019734">
    <property type="entry name" value="TPR_rpt"/>
</dbReference>